<keyword evidence="4 8" id="KW-0812">Transmembrane</keyword>
<proteinExistence type="predicted"/>
<gene>
    <name evidence="10" type="ORF">ABIV_1891</name>
    <name evidence="11" type="ORF">CRV05_12010</name>
</gene>
<evidence type="ECO:0000256" key="6">
    <source>
        <dbReference type="ARBA" id="ARBA00023136"/>
    </source>
</evidence>
<dbReference type="SUPFAM" id="SSF55073">
    <property type="entry name" value="Nucleotide cyclase"/>
    <property type="match status" value="1"/>
</dbReference>
<dbReference type="Gene3D" id="3.30.450.20">
    <property type="entry name" value="PAS domain"/>
    <property type="match status" value="1"/>
</dbReference>
<dbReference type="Proteomes" id="UP000289193">
    <property type="component" value="Unassembled WGS sequence"/>
</dbReference>
<evidence type="ECO:0000256" key="3">
    <source>
        <dbReference type="ARBA" id="ARBA00022475"/>
    </source>
</evidence>
<dbReference type="PROSITE" id="PS50887">
    <property type="entry name" value="GGDEF"/>
    <property type="match status" value="1"/>
</dbReference>
<dbReference type="InterPro" id="IPR000160">
    <property type="entry name" value="GGDEF_dom"/>
</dbReference>
<evidence type="ECO:0000256" key="8">
    <source>
        <dbReference type="SAM" id="Phobius"/>
    </source>
</evidence>
<evidence type="ECO:0000256" key="4">
    <source>
        <dbReference type="ARBA" id="ARBA00022692"/>
    </source>
</evidence>
<dbReference type="FunFam" id="3.30.70.270:FF:000001">
    <property type="entry name" value="Diguanylate cyclase domain protein"/>
    <property type="match status" value="1"/>
</dbReference>
<sequence>MKSKYKVVLLITFLLIILSLSISFLNYYISSSSMQKQLRNQALPLSLDNIYTDIQKHIIRPHFLASTMANNSFLKEWLKKEEDLEEIKNYLKDIKKEYGLFNTFLVSEKSRKYYSQNGFLEVVSNANSLNRWYFDFISKDKKHEINLDLNKFMSNNLIMFLNYKIYDEDKKLLGVTGVALNISYINELLKTFRTNHNFIVTFYNKSGKIILSERNINSASSIFDKKELLKYKDEILQEKSTIIEYKKDGNTYLLNSKFIPELDLYLTVEANLKEFNSKAVNVLYFNIFASLIITFVIAFLVSLIIKNYSKKLEFLSHHDTLTKISNRRDFEAKLRLQFSLMKRKKNNISLIFIDIDNFKYLNDRLGHHIGDKVLVRVAKILKSDIRESDILARWGGEEFIIALIDSSVSDSKNLAQKLRVLIEGDITLNKLMSGTITASFGITKLDEKDTIEEAISRADKAMYLSKNNGKNQVSIL</sequence>
<dbReference type="AlphaFoldDB" id="A0AAX2A8N7"/>
<dbReference type="RefSeq" id="WP_114839695.1">
    <property type="nucleotide sequence ID" value="NZ_CP031217.1"/>
</dbReference>
<evidence type="ECO:0000313" key="13">
    <source>
        <dbReference type="Proteomes" id="UP000289193"/>
    </source>
</evidence>
<keyword evidence="6 8" id="KW-0472">Membrane</keyword>
<name>A0AAX2A8N7_9BACT</name>
<keyword evidence="3" id="KW-1003">Cell membrane</keyword>
<dbReference type="EMBL" id="CP031217">
    <property type="protein sequence ID" value="AXH12879.1"/>
    <property type="molecule type" value="Genomic_DNA"/>
</dbReference>
<dbReference type="Proteomes" id="UP000253850">
    <property type="component" value="Chromosome"/>
</dbReference>
<dbReference type="Pfam" id="PF02743">
    <property type="entry name" value="dCache_1"/>
    <property type="match status" value="1"/>
</dbReference>
<evidence type="ECO:0000256" key="1">
    <source>
        <dbReference type="ARBA" id="ARBA00004651"/>
    </source>
</evidence>
<dbReference type="SMART" id="SM00267">
    <property type="entry name" value="GGDEF"/>
    <property type="match status" value="1"/>
</dbReference>
<evidence type="ECO:0000259" key="9">
    <source>
        <dbReference type="PROSITE" id="PS50887"/>
    </source>
</evidence>
<keyword evidence="5 8" id="KW-1133">Transmembrane helix</keyword>
<reference evidence="11 13" key="1">
    <citation type="submission" date="2017-10" db="EMBL/GenBank/DDBJ databases">
        <title>Genomics of the genus Arcobacter.</title>
        <authorList>
            <person name="Perez-Cataluna A."/>
            <person name="Figueras M.J."/>
        </authorList>
    </citation>
    <scope>NUCLEOTIDE SEQUENCE [LARGE SCALE GENOMIC DNA]</scope>
    <source>
        <strain evidence="11 13">CECT 7835</strain>
    </source>
</reference>
<dbReference type="EC" id="2.7.7.65" evidence="2"/>
<protein>
    <recommendedName>
        <fullName evidence="2">diguanylate cyclase</fullName>
        <ecNumber evidence="2">2.7.7.65</ecNumber>
    </recommendedName>
</protein>
<dbReference type="GO" id="GO:0052621">
    <property type="term" value="F:diguanylate cyclase activity"/>
    <property type="evidence" value="ECO:0007669"/>
    <property type="project" value="UniProtKB-EC"/>
</dbReference>
<dbReference type="InterPro" id="IPR050469">
    <property type="entry name" value="Diguanylate_Cyclase"/>
</dbReference>
<dbReference type="PANTHER" id="PTHR45138:SF9">
    <property type="entry name" value="DIGUANYLATE CYCLASE DGCM-RELATED"/>
    <property type="match status" value="1"/>
</dbReference>
<evidence type="ECO:0000256" key="7">
    <source>
        <dbReference type="ARBA" id="ARBA00034247"/>
    </source>
</evidence>
<comment type="subcellular location">
    <subcellularLocation>
        <location evidence="1">Cell membrane</location>
        <topology evidence="1">Multi-pass membrane protein</topology>
    </subcellularLocation>
</comment>
<evidence type="ECO:0000313" key="11">
    <source>
        <dbReference type="EMBL" id="RXK08996.1"/>
    </source>
</evidence>
<organism evidence="11 13">
    <name type="scientific">Halarcobacter bivalviorum</name>
    <dbReference type="NCBI Taxonomy" id="663364"/>
    <lineage>
        <taxon>Bacteria</taxon>
        <taxon>Pseudomonadati</taxon>
        <taxon>Campylobacterota</taxon>
        <taxon>Epsilonproteobacteria</taxon>
        <taxon>Campylobacterales</taxon>
        <taxon>Arcobacteraceae</taxon>
        <taxon>Halarcobacter</taxon>
    </lineage>
</organism>
<dbReference type="EMBL" id="PDKM01000008">
    <property type="protein sequence ID" value="RXK08996.1"/>
    <property type="molecule type" value="Genomic_DNA"/>
</dbReference>
<reference evidence="10 12" key="2">
    <citation type="submission" date="2018-07" db="EMBL/GenBank/DDBJ databases">
        <title>Complete genome of the Arcobacter bivalviorum type strain LMG 26154.</title>
        <authorList>
            <person name="Miller W.G."/>
            <person name="Yee E."/>
            <person name="Bono J.L."/>
        </authorList>
    </citation>
    <scope>NUCLEOTIDE SEQUENCE [LARGE SCALE GENOMIC DNA]</scope>
    <source>
        <strain evidence="10 12">LMG 26154</strain>
    </source>
</reference>
<evidence type="ECO:0000313" key="12">
    <source>
        <dbReference type="Proteomes" id="UP000253850"/>
    </source>
</evidence>
<dbReference type="CDD" id="cd01949">
    <property type="entry name" value="GGDEF"/>
    <property type="match status" value="1"/>
</dbReference>
<dbReference type="InterPro" id="IPR043128">
    <property type="entry name" value="Rev_trsase/Diguanyl_cyclase"/>
</dbReference>
<dbReference type="PANTHER" id="PTHR45138">
    <property type="entry name" value="REGULATORY COMPONENTS OF SENSORY TRANSDUCTION SYSTEM"/>
    <property type="match status" value="1"/>
</dbReference>
<feature type="domain" description="GGDEF" evidence="9">
    <location>
        <begin position="346"/>
        <end position="476"/>
    </location>
</feature>
<dbReference type="GO" id="GO:0005886">
    <property type="term" value="C:plasma membrane"/>
    <property type="evidence" value="ECO:0007669"/>
    <property type="project" value="UniProtKB-SubCell"/>
</dbReference>
<keyword evidence="13" id="KW-1185">Reference proteome</keyword>
<dbReference type="Gene3D" id="3.30.70.270">
    <property type="match status" value="1"/>
</dbReference>
<dbReference type="NCBIfam" id="TIGR00254">
    <property type="entry name" value="GGDEF"/>
    <property type="match status" value="1"/>
</dbReference>
<evidence type="ECO:0000313" key="10">
    <source>
        <dbReference type="EMBL" id="AXH12879.1"/>
    </source>
</evidence>
<evidence type="ECO:0000256" key="2">
    <source>
        <dbReference type="ARBA" id="ARBA00012528"/>
    </source>
</evidence>
<accession>A0AAX2A8N7</accession>
<dbReference type="InterPro" id="IPR033479">
    <property type="entry name" value="dCache_1"/>
</dbReference>
<dbReference type="KEGG" id="hbv:ABIV_1891"/>
<dbReference type="Pfam" id="PF00990">
    <property type="entry name" value="GGDEF"/>
    <property type="match status" value="1"/>
</dbReference>
<feature type="transmembrane region" description="Helical" evidence="8">
    <location>
        <begin position="283"/>
        <end position="305"/>
    </location>
</feature>
<comment type="catalytic activity">
    <reaction evidence="7">
        <text>2 GTP = 3',3'-c-di-GMP + 2 diphosphate</text>
        <dbReference type="Rhea" id="RHEA:24898"/>
        <dbReference type="ChEBI" id="CHEBI:33019"/>
        <dbReference type="ChEBI" id="CHEBI:37565"/>
        <dbReference type="ChEBI" id="CHEBI:58805"/>
        <dbReference type="EC" id="2.7.7.65"/>
    </reaction>
</comment>
<evidence type="ECO:0000256" key="5">
    <source>
        <dbReference type="ARBA" id="ARBA00022989"/>
    </source>
</evidence>
<dbReference type="InterPro" id="IPR029787">
    <property type="entry name" value="Nucleotide_cyclase"/>
</dbReference>